<dbReference type="Gene3D" id="1.10.287.80">
    <property type="entry name" value="ATP synthase, gamma subunit, helix hairpin domain"/>
    <property type="match status" value="1"/>
</dbReference>
<dbReference type="Pfam" id="PF00231">
    <property type="entry name" value="ATP-synt"/>
    <property type="match status" value="1"/>
</dbReference>
<dbReference type="OrthoDB" id="239812at2759"/>
<reference evidence="13" key="2">
    <citation type="submission" date="2017-01" db="EMBL/GenBank/DDBJ databases">
        <authorList>
            <person name="Mah S.A."/>
            <person name="Swanson W.J."/>
            <person name="Moy G.W."/>
            <person name="Vacquier V.D."/>
        </authorList>
    </citation>
    <scope>NUCLEOTIDE SEQUENCE [LARGE SCALE GENOMIC DNA]</scope>
    <source>
        <strain evidence="13">COL-18-3</strain>
    </source>
</reference>
<keyword evidence="10 11" id="KW-0066">ATP synthesis</keyword>
<reference evidence="14" key="1">
    <citation type="submission" date="2017-01" db="EMBL/GenBank/DDBJ databases">
        <authorList>
            <person name="Wang Y."/>
            <person name="White M."/>
            <person name="Kvist S."/>
            <person name="Moncalvo J.-M."/>
        </authorList>
    </citation>
    <scope>NUCLEOTIDE SEQUENCE [LARGE SCALE GENOMIC DNA]</scope>
    <source>
        <strain evidence="14">COL-18-3</strain>
    </source>
</reference>
<dbReference type="FunFam" id="3.40.1380.10:FF:000003">
    <property type="entry name" value="ATP synthase subunit gamma"/>
    <property type="match status" value="1"/>
</dbReference>
<evidence type="ECO:0000256" key="2">
    <source>
        <dbReference type="ARBA" id="ARBA00007681"/>
    </source>
</evidence>
<comment type="subunit">
    <text evidence="11">F-type ATPases have 2 components, CF(1) - the catalytic core - and CF(0) - the membrane proton channel. CF(1) and CF(0) have multiple subunits.</text>
</comment>
<dbReference type="EMBL" id="LSSK01000250">
    <property type="protein sequence ID" value="OMH84111.1"/>
    <property type="molecule type" value="Genomic_DNA"/>
</dbReference>
<keyword evidence="6 11" id="KW-0406">Ion transport</keyword>
<sequence length="243" mass="27201">MIASTKTSRAQRAMDSAREYGMVNNKLVSQTKIEEPEAKKKIIVISSSDKGLCGGIHSSVSRYTRNYLRTHPEEKVVVIGDKAKAQMNRMAPMNVAKHFTHIGSVIPSFEEASAIATEILQDPELEFDVADIVYNRFITVISYEAETIKNYDIKHITAAPEFLSYEVSEEILENYNEFMFANNIYWAIVEGHASEMAAKRTAMENATNNANDLIDKLTLIYNRGRQAVITNELIEVITGASAL</sequence>
<dbReference type="CDD" id="cd12151">
    <property type="entry name" value="F1-ATPase_gamma"/>
    <property type="match status" value="1"/>
</dbReference>
<dbReference type="InterPro" id="IPR023632">
    <property type="entry name" value="ATP_synth_F1_gsu_CS"/>
</dbReference>
<keyword evidence="14" id="KW-1185">Reference proteome</keyword>
<dbReference type="GO" id="GO:0045259">
    <property type="term" value="C:proton-transporting ATP synthase complex"/>
    <property type="evidence" value="ECO:0007669"/>
    <property type="project" value="UniProtKB-KW"/>
</dbReference>
<dbReference type="GO" id="GO:0046933">
    <property type="term" value="F:proton-transporting ATP synthase activity, rotational mechanism"/>
    <property type="evidence" value="ECO:0007669"/>
    <property type="project" value="InterPro"/>
</dbReference>
<evidence type="ECO:0000256" key="10">
    <source>
        <dbReference type="ARBA" id="ARBA00023310"/>
    </source>
</evidence>
<evidence type="ECO:0000313" key="12">
    <source>
        <dbReference type="EMBL" id="OMH81209.1"/>
    </source>
</evidence>
<evidence type="ECO:0000256" key="4">
    <source>
        <dbReference type="ARBA" id="ARBA00022781"/>
    </source>
</evidence>
<dbReference type="PROSITE" id="PS00153">
    <property type="entry name" value="ATPASE_GAMMA"/>
    <property type="match status" value="1"/>
</dbReference>
<dbReference type="InterPro" id="IPR035968">
    <property type="entry name" value="ATP_synth_F1_ATPase_gsu"/>
</dbReference>
<evidence type="ECO:0000256" key="11">
    <source>
        <dbReference type="RuleBase" id="RU004001"/>
    </source>
</evidence>
<dbReference type="GO" id="GO:0005743">
    <property type="term" value="C:mitochondrial inner membrane"/>
    <property type="evidence" value="ECO:0007669"/>
    <property type="project" value="UniProtKB-SubCell"/>
</dbReference>
<dbReference type="PANTHER" id="PTHR11693:SF22">
    <property type="entry name" value="ATP SYNTHASE SUBUNIT GAMMA, MITOCHONDRIAL"/>
    <property type="match status" value="1"/>
</dbReference>
<comment type="similarity">
    <text evidence="2 11">Belongs to the ATPase gamma chain family.</text>
</comment>
<dbReference type="PANTHER" id="PTHR11693">
    <property type="entry name" value="ATP SYNTHASE GAMMA CHAIN"/>
    <property type="match status" value="1"/>
</dbReference>
<dbReference type="PRINTS" id="PR00126">
    <property type="entry name" value="ATPASEGAMMA"/>
</dbReference>
<evidence type="ECO:0000256" key="6">
    <source>
        <dbReference type="ARBA" id="ARBA00023065"/>
    </source>
</evidence>
<evidence type="ECO:0000256" key="9">
    <source>
        <dbReference type="ARBA" id="ARBA00023196"/>
    </source>
</evidence>
<dbReference type="SUPFAM" id="SSF52943">
    <property type="entry name" value="ATP synthase (F1-ATPase), gamma subunit"/>
    <property type="match status" value="1"/>
</dbReference>
<dbReference type="Proteomes" id="UP000188320">
    <property type="component" value="Unassembled WGS sequence"/>
</dbReference>
<evidence type="ECO:0000256" key="8">
    <source>
        <dbReference type="ARBA" id="ARBA00023136"/>
    </source>
</evidence>
<dbReference type="EMBL" id="LSSK01000952">
    <property type="protein sequence ID" value="OMH81209.1"/>
    <property type="molecule type" value="Genomic_DNA"/>
</dbReference>
<comment type="subcellular location">
    <subcellularLocation>
        <location evidence="1">Mitochondrion inner membrane</location>
        <topology evidence="1">Peripheral membrane protein</topology>
    </subcellularLocation>
</comment>
<dbReference type="InterPro" id="IPR000131">
    <property type="entry name" value="ATP_synth_F1_gsu"/>
</dbReference>
<organism evidence="13 14">
    <name type="scientific">Zancudomyces culisetae</name>
    <name type="common">Gut fungus</name>
    <name type="synonym">Smittium culisetae</name>
    <dbReference type="NCBI Taxonomy" id="1213189"/>
    <lineage>
        <taxon>Eukaryota</taxon>
        <taxon>Fungi</taxon>
        <taxon>Fungi incertae sedis</taxon>
        <taxon>Zoopagomycota</taxon>
        <taxon>Kickxellomycotina</taxon>
        <taxon>Harpellomycetes</taxon>
        <taxon>Harpellales</taxon>
        <taxon>Legeriomycetaceae</taxon>
        <taxon>Zancudomyces</taxon>
    </lineage>
</organism>
<dbReference type="NCBIfam" id="TIGR01146">
    <property type="entry name" value="ATPsyn_F1gamma"/>
    <property type="match status" value="1"/>
</dbReference>
<evidence type="ECO:0000256" key="1">
    <source>
        <dbReference type="ARBA" id="ARBA00004637"/>
    </source>
</evidence>
<evidence type="ECO:0000256" key="7">
    <source>
        <dbReference type="ARBA" id="ARBA00023128"/>
    </source>
</evidence>
<keyword evidence="7" id="KW-0496">Mitochondrion</keyword>
<gene>
    <name evidence="13" type="ORF">AX774_g2381</name>
    <name evidence="12" type="ORF">AX774_g5336</name>
</gene>
<proteinExistence type="inferred from homology"/>
<keyword evidence="3 11" id="KW-0813">Transport</keyword>
<evidence type="ECO:0000256" key="5">
    <source>
        <dbReference type="ARBA" id="ARBA00022792"/>
    </source>
</evidence>
<keyword evidence="8" id="KW-0472">Membrane</keyword>
<dbReference type="AlphaFoldDB" id="A0A1R1PT32"/>
<protein>
    <recommendedName>
        <fullName evidence="11">ATP synthase subunit gamma</fullName>
    </recommendedName>
</protein>
<accession>A0A1R1PT32</accession>
<evidence type="ECO:0000256" key="3">
    <source>
        <dbReference type="ARBA" id="ARBA00022448"/>
    </source>
</evidence>
<evidence type="ECO:0000313" key="14">
    <source>
        <dbReference type="Proteomes" id="UP000188320"/>
    </source>
</evidence>
<comment type="caution">
    <text evidence="13">The sequence shown here is derived from an EMBL/GenBank/DDBJ whole genome shotgun (WGS) entry which is preliminary data.</text>
</comment>
<dbReference type="Gene3D" id="3.40.1380.10">
    <property type="match status" value="1"/>
</dbReference>
<name>A0A1R1PT32_ZANCU</name>
<keyword evidence="4 11" id="KW-0375">Hydrogen ion transport</keyword>
<evidence type="ECO:0000313" key="13">
    <source>
        <dbReference type="EMBL" id="OMH84111.1"/>
    </source>
</evidence>
<keyword evidence="5" id="KW-0999">Mitochondrion inner membrane</keyword>
<keyword evidence="9 11" id="KW-0139">CF(1)</keyword>